<name>A0ABD1RZC2_9LAMI</name>
<evidence type="ECO:0000313" key="3">
    <source>
        <dbReference type="EMBL" id="KAL2493800.1"/>
    </source>
</evidence>
<dbReference type="InterPro" id="IPR036779">
    <property type="entry name" value="LysM_dom_sf"/>
</dbReference>
<dbReference type="CDD" id="cd00118">
    <property type="entry name" value="LysM"/>
    <property type="match status" value="1"/>
</dbReference>
<dbReference type="InterPro" id="IPR018392">
    <property type="entry name" value="LysM"/>
</dbReference>
<dbReference type="Pfam" id="PF01476">
    <property type="entry name" value="LysM"/>
    <property type="match status" value="1"/>
</dbReference>
<feature type="domain" description="LysM" evidence="2">
    <location>
        <begin position="130"/>
        <end position="173"/>
    </location>
</feature>
<sequence>MGLARGVKLKAHLINPRSKTSKRVGGVVMRTPKRDNNIADARPRQEDTTEEPKEDKILEEELIPQYKVTEVHVAGLKTEPGKKKLWGSSNQQQSGSRWLLANGMGKKNKHPLMKSKAVAKSSAPASSSPMTTTVNPGETLWSISSHVHGTGAKWKELVALNPHIRNPNVIFPQ</sequence>
<organism evidence="3 4">
    <name type="scientific">Forsythia ovata</name>
    <dbReference type="NCBI Taxonomy" id="205694"/>
    <lineage>
        <taxon>Eukaryota</taxon>
        <taxon>Viridiplantae</taxon>
        <taxon>Streptophyta</taxon>
        <taxon>Embryophyta</taxon>
        <taxon>Tracheophyta</taxon>
        <taxon>Spermatophyta</taxon>
        <taxon>Magnoliopsida</taxon>
        <taxon>eudicotyledons</taxon>
        <taxon>Gunneridae</taxon>
        <taxon>Pentapetalae</taxon>
        <taxon>asterids</taxon>
        <taxon>lamiids</taxon>
        <taxon>Lamiales</taxon>
        <taxon>Oleaceae</taxon>
        <taxon>Forsythieae</taxon>
        <taxon>Forsythia</taxon>
    </lineage>
</organism>
<evidence type="ECO:0000256" key="1">
    <source>
        <dbReference type="SAM" id="MobiDB-lite"/>
    </source>
</evidence>
<dbReference type="PANTHER" id="PTHR33414">
    <property type="entry name" value="PROTEIN PLASTID MOVEMENT IMPAIRED 1-RELATED 1"/>
    <property type="match status" value="1"/>
</dbReference>
<feature type="compositionally biased region" description="Basic and acidic residues" evidence="1">
    <location>
        <begin position="32"/>
        <end position="56"/>
    </location>
</feature>
<evidence type="ECO:0000313" key="4">
    <source>
        <dbReference type="Proteomes" id="UP001604277"/>
    </source>
</evidence>
<keyword evidence="4" id="KW-1185">Reference proteome</keyword>
<dbReference type="Proteomes" id="UP001604277">
    <property type="component" value="Unassembled WGS sequence"/>
</dbReference>
<dbReference type="PANTHER" id="PTHR33414:SF1">
    <property type="entry name" value="PROTEIN PLASTID MOVEMENT IMPAIRED 1-RELATED 1"/>
    <property type="match status" value="1"/>
</dbReference>
<dbReference type="EMBL" id="JBFOLJ010000011">
    <property type="protein sequence ID" value="KAL2493800.1"/>
    <property type="molecule type" value="Genomic_DNA"/>
</dbReference>
<comment type="caution">
    <text evidence="3">The sequence shown here is derived from an EMBL/GenBank/DDBJ whole genome shotgun (WGS) entry which is preliminary data.</text>
</comment>
<evidence type="ECO:0000259" key="2">
    <source>
        <dbReference type="PROSITE" id="PS51782"/>
    </source>
</evidence>
<proteinExistence type="predicted"/>
<feature type="region of interest" description="Disordered" evidence="1">
    <location>
        <begin position="1"/>
        <end position="56"/>
    </location>
</feature>
<reference evidence="4" key="1">
    <citation type="submission" date="2024-07" db="EMBL/GenBank/DDBJ databases">
        <title>Two chromosome-level genome assemblies of Korean endemic species Abeliophyllum distichum and Forsythia ovata (Oleaceae).</title>
        <authorList>
            <person name="Jang H."/>
        </authorList>
    </citation>
    <scope>NUCLEOTIDE SEQUENCE [LARGE SCALE GENOMIC DNA]</scope>
</reference>
<dbReference type="AlphaFoldDB" id="A0ABD1RZC2"/>
<accession>A0ABD1RZC2</accession>
<dbReference type="InterPro" id="IPR039614">
    <property type="entry name" value="PMI1-like"/>
</dbReference>
<gene>
    <name evidence="3" type="ORF">Fot_37557</name>
</gene>
<dbReference type="PROSITE" id="PS51782">
    <property type="entry name" value="LYSM"/>
    <property type="match status" value="1"/>
</dbReference>
<dbReference type="Gene3D" id="3.10.350.10">
    <property type="entry name" value="LysM domain"/>
    <property type="match status" value="1"/>
</dbReference>
<protein>
    <recommendedName>
        <fullName evidence="2">LysM domain-containing protein</fullName>
    </recommendedName>
</protein>